<evidence type="ECO:0000313" key="3">
    <source>
        <dbReference type="Proteomes" id="UP001147700"/>
    </source>
</evidence>
<evidence type="ECO:0000259" key="1">
    <source>
        <dbReference type="PROSITE" id="PS50801"/>
    </source>
</evidence>
<accession>A0ABT4RDL8</accession>
<dbReference type="InterPro" id="IPR036513">
    <property type="entry name" value="STAS_dom_sf"/>
</dbReference>
<dbReference type="InterPro" id="IPR002645">
    <property type="entry name" value="STAS_dom"/>
</dbReference>
<dbReference type="Gene3D" id="3.30.750.24">
    <property type="entry name" value="STAS domain"/>
    <property type="match status" value="1"/>
</dbReference>
<dbReference type="EMBL" id="JAPCID010000005">
    <property type="protein sequence ID" value="MDA0136612.1"/>
    <property type="molecule type" value="Genomic_DNA"/>
</dbReference>
<dbReference type="Pfam" id="PF13466">
    <property type="entry name" value="STAS_2"/>
    <property type="match status" value="1"/>
</dbReference>
<keyword evidence="3" id="KW-1185">Reference proteome</keyword>
<feature type="domain" description="STAS" evidence="1">
    <location>
        <begin position="1"/>
        <end position="86"/>
    </location>
</feature>
<protein>
    <submittedName>
        <fullName evidence="2">STAS domain-containing protein</fullName>
    </submittedName>
</protein>
<dbReference type="PROSITE" id="PS50801">
    <property type="entry name" value="STAS"/>
    <property type="match status" value="1"/>
</dbReference>
<sequence>MSEQAAAARASGRLNADAALELADALDDALEHARLVLLELQDVSAADAAGLDAIISRSARARQDGSRLLVIAAPPHLDAPLRLAGVELLTADPDAPTGSDAGPPANAVNARVVPGRVMSVDGRVVWLHAADGQVHRAWAPEDVRQRLRAQTWVDLFLDERDRLNGWYEAQAGMAINQRLAEADTTPETGAPVACQGECGVVWQAAAPARLLEHHERCLTCAGALVPG</sequence>
<evidence type="ECO:0000313" key="2">
    <source>
        <dbReference type="EMBL" id="MDA0136612.1"/>
    </source>
</evidence>
<dbReference type="Proteomes" id="UP001147700">
    <property type="component" value="Unassembled WGS sequence"/>
</dbReference>
<name>A0ABT4RDL8_9ACTN</name>
<gene>
    <name evidence="2" type="ORF">OJ962_03825</name>
</gene>
<dbReference type="SUPFAM" id="SSF52091">
    <property type="entry name" value="SpoIIaa-like"/>
    <property type="match status" value="1"/>
</dbReference>
<comment type="caution">
    <text evidence="2">The sequence shown here is derived from an EMBL/GenBank/DDBJ whole genome shotgun (WGS) entry which is preliminary data.</text>
</comment>
<dbReference type="RefSeq" id="WP_270006189.1">
    <property type="nucleotide sequence ID" value="NZ_JAPCID010000005.1"/>
</dbReference>
<organism evidence="2 3">
    <name type="scientific">Solirubrobacter deserti</name>
    <dbReference type="NCBI Taxonomy" id="2282478"/>
    <lineage>
        <taxon>Bacteria</taxon>
        <taxon>Bacillati</taxon>
        <taxon>Actinomycetota</taxon>
        <taxon>Thermoleophilia</taxon>
        <taxon>Solirubrobacterales</taxon>
        <taxon>Solirubrobacteraceae</taxon>
        <taxon>Solirubrobacter</taxon>
    </lineage>
</organism>
<reference evidence="2" key="1">
    <citation type="submission" date="2022-10" db="EMBL/GenBank/DDBJ databases">
        <title>The WGS of Solirubrobacter sp. CPCC 204708.</title>
        <authorList>
            <person name="Jiang Z."/>
        </authorList>
    </citation>
    <scope>NUCLEOTIDE SEQUENCE</scope>
    <source>
        <strain evidence="2">CPCC 204708</strain>
    </source>
</reference>
<proteinExistence type="predicted"/>
<dbReference type="InterPro" id="IPR058548">
    <property type="entry name" value="MlaB-like_STAS"/>
</dbReference>